<feature type="chain" id="PRO_5045418506" evidence="1">
    <location>
        <begin position="21"/>
        <end position="400"/>
    </location>
</feature>
<sequence>MKLKNVLLVALFFSYFFMNSQENPFSTKWDNGFKIENADKSIKMKFGGRLMYDFGFFSLNNKAETNGYTLASENGNEFRRARLFTSGTIYKNIDFKLQVDFTGGEVTLKDAYITLKKLPAVGNLRVGHFKEPYRLEALTSSKYITFMERALPISMIPERNSGFMLFNESANKRMSWQIGLFRGADKATSDSPEANGDYAITSRIAGAVLNKENSLLHLGLSYSYRKPQENHSFGYSVRPEVHISNKYIQTNVSGVDNVHLFNFETAWVANSFSLQGEYSAANVNSSLNDENFTSYYLQASYFLTGEKRVYKNSMDGFDRVKPASNFGENGIGALEVALRYSGIDGMNNDKMGNITAGLNWHLNPATRIMANYVISNIENNTQYHGDGQFNAFQMRFQIDF</sequence>
<protein>
    <submittedName>
        <fullName evidence="2">OprO/OprP family phosphate-selective porin</fullName>
    </submittedName>
</protein>
<evidence type="ECO:0000313" key="3">
    <source>
        <dbReference type="Proteomes" id="UP001597032"/>
    </source>
</evidence>
<proteinExistence type="predicted"/>
<dbReference type="RefSeq" id="WP_298262858.1">
    <property type="nucleotide sequence ID" value="NZ_JBHTIC010000006.1"/>
</dbReference>
<comment type="caution">
    <text evidence="2">The sequence shown here is derived from an EMBL/GenBank/DDBJ whole genome shotgun (WGS) entry which is preliminary data.</text>
</comment>
<gene>
    <name evidence="2" type="ORF">ACFQZW_05215</name>
</gene>
<evidence type="ECO:0000256" key="1">
    <source>
        <dbReference type="SAM" id="SignalP"/>
    </source>
</evidence>
<name>A0ABW2Z4E6_9FLAO</name>
<feature type="signal peptide" evidence="1">
    <location>
        <begin position="1"/>
        <end position="20"/>
    </location>
</feature>
<dbReference type="Proteomes" id="UP001597032">
    <property type="component" value="Unassembled WGS sequence"/>
</dbReference>
<dbReference type="Pfam" id="PF07396">
    <property type="entry name" value="Porin_O_P"/>
    <property type="match status" value="1"/>
</dbReference>
<keyword evidence="1" id="KW-0732">Signal</keyword>
<evidence type="ECO:0000313" key="2">
    <source>
        <dbReference type="EMBL" id="MFD0761473.1"/>
    </source>
</evidence>
<dbReference type="SUPFAM" id="SSF56935">
    <property type="entry name" value="Porins"/>
    <property type="match status" value="1"/>
</dbReference>
<dbReference type="EMBL" id="JBHTIC010000006">
    <property type="protein sequence ID" value="MFD0761473.1"/>
    <property type="molecule type" value="Genomic_DNA"/>
</dbReference>
<keyword evidence="3" id="KW-1185">Reference proteome</keyword>
<accession>A0ABW2Z4E6</accession>
<reference evidence="3" key="1">
    <citation type="journal article" date="2019" name="Int. J. Syst. Evol. Microbiol.">
        <title>The Global Catalogue of Microorganisms (GCM) 10K type strain sequencing project: providing services to taxonomists for standard genome sequencing and annotation.</title>
        <authorList>
            <consortium name="The Broad Institute Genomics Platform"/>
            <consortium name="The Broad Institute Genome Sequencing Center for Infectious Disease"/>
            <person name="Wu L."/>
            <person name="Ma J."/>
        </authorList>
    </citation>
    <scope>NUCLEOTIDE SEQUENCE [LARGE SCALE GENOMIC DNA]</scope>
    <source>
        <strain evidence="3">CCUG 60022</strain>
    </source>
</reference>
<organism evidence="2 3">
    <name type="scientific">Lutibacter aestuarii</name>
    <dbReference type="NCBI Taxonomy" id="861111"/>
    <lineage>
        <taxon>Bacteria</taxon>
        <taxon>Pseudomonadati</taxon>
        <taxon>Bacteroidota</taxon>
        <taxon>Flavobacteriia</taxon>
        <taxon>Flavobacteriales</taxon>
        <taxon>Flavobacteriaceae</taxon>
        <taxon>Lutibacter</taxon>
    </lineage>
</organism>
<dbReference type="Gene3D" id="2.40.160.10">
    <property type="entry name" value="Porin"/>
    <property type="match status" value="1"/>
</dbReference>
<dbReference type="InterPro" id="IPR023614">
    <property type="entry name" value="Porin_dom_sf"/>
</dbReference>
<dbReference type="InterPro" id="IPR010870">
    <property type="entry name" value="Porin_O/P"/>
</dbReference>